<accession>A0A6H1ZTD3</accession>
<evidence type="ECO:0000313" key="2">
    <source>
        <dbReference type="EMBL" id="QJA50535.1"/>
    </source>
</evidence>
<feature type="compositionally biased region" description="Basic and acidic residues" evidence="1">
    <location>
        <begin position="508"/>
        <end position="518"/>
    </location>
</feature>
<proteinExistence type="predicted"/>
<organism evidence="2">
    <name type="scientific">viral metagenome</name>
    <dbReference type="NCBI Taxonomy" id="1070528"/>
    <lineage>
        <taxon>unclassified sequences</taxon>
        <taxon>metagenomes</taxon>
        <taxon>organismal metagenomes</taxon>
    </lineage>
</organism>
<feature type="region of interest" description="Disordered" evidence="1">
    <location>
        <begin position="477"/>
        <end position="518"/>
    </location>
</feature>
<dbReference type="EMBL" id="MT144201">
    <property type="protein sequence ID" value="QJA50535.1"/>
    <property type="molecule type" value="Genomic_DNA"/>
</dbReference>
<evidence type="ECO:0000256" key="1">
    <source>
        <dbReference type="SAM" id="MobiDB-lite"/>
    </source>
</evidence>
<gene>
    <name evidence="3" type="ORF">MM415A00749_0015</name>
    <name evidence="2" type="ORF">TM448A01809_0008</name>
</gene>
<sequence length="518" mass="59198">MVEKAGVKLSSRTHPLYDENLSDWELYKAAVKGGESFINSNNLFSHRLEDATDYDERLERAYYLNFCEAIPSIYNSYIFKERIERAPDPLLEQFRANVDRRGTSISEFVARIGFFSKVYGAMHVLIDMPTTKTENPKITRRYAKENNIYPYCSLIYPEQLVDWSLDEDGNFRWVIIKSTYYLDEDPSVERQEKDHYKLITPKEWRIVDEDDNPAELSEGIPNSGPNKLGFVPIITLYHRDLDNDKIGESILKDVVYVNRAILNWCSCIDEQIERQTFSQLIVPDDGSLGEASETGDDPLRRIGTSSAWTFPADATNPPQFISPSTQSIETVWNLVVDHIKEIFRISGLIGSSEDLYVSRSGRAAQMGFLGVNSALAETAKRYQQFENEISSVAYTQLGKDPSTFEEVKYPDSFDLGTLEDEIDAFFKVMERNFSKRLNKTIMKDISRRAVPLAPQSIRKEIEDEIESSDGIVKSVMVEAREAGSKEGQDGNPNTDNMQDSFRTKGKTKKEESQHRTEE</sequence>
<protein>
    <submittedName>
        <fullName evidence="2">Putative portal protein</fullName>
    </submittedName>
</protein>
<feature type="compositionally biased region" description="Basic and acidic residues" evidence="1">
    <location>
        <begin position="478"/>
        <end position="488"/>
    </location>
</feature>
<reference evidence="2" key="1">
    <citation type="submission" date="2020-03" db="EMBL/GenBank/DDBJ databases">
        <title>The deep terrestrial virosphere.</title>
        <authorList>
            <person name="Holmfeldt K."/>
            <person name="Nilsson E."/>
            <person name="Simone D."/>
            <person name="Lopez-Fernandez M."/>
            <person name="Wu X."/>
            <person name="de Brujin I."/>
            <person name="Lundin D."/>
            <person name="Andersson A."/>
            <person name="Bertilsson S."/>
            <person name="Dopson M."/>
        </authorList>
    </citation>
    <scope>NUCLEOTIDE SEQUENCE</scope>
    <source>
        <strain evidence="3">MM415A00749</strain>
        <strain evidence="2">TM448A01809</strain>
    </source>
</reference>
<dbReference type="AlphaFoldDB" id="A0A6H1ZTD3"/>
<name>A0A6H1ZTD3_9ZZZZ</name>
<feature type="compositionally biased region" description="Polar residues" evidence="1">
    <location>
        <begin position="490"/>
        <end position="500"/>
    </location>
</feature>
<evidence type="ECO:0000313" key="3">
    <source>
        <dbReference type="EMBL" id="QJA80287.1"/>
    </source>
</evidence>
<dbReference type="EMBL" id="MT142415">
    <property type="protein sequence ID" value="QJA80287.1"/>
    <property type="molecule type" value="Genomic_DNA"/>
</dbReference>